<keyword evidence="3" id="KW-1003">Cell membrane</keyword>
<keyword evidence="6 7" id="KW-0472">Membrane</keyword>
<dbReference type="RefSeq" id="WP_169362426.1">
    <property type="nucleotide sequence ID" value="NZ_JAAVJL010000001.1"/>
</dbReference>
<evidence type="ECO:0000313" key="9">
    <source>
        <dbReference type="Proteomes" id="UP000738376"/>
    </source>
</evidence>
<evidence type="ECO:0000256" key="4">
    <source>
        <dbReference type="ARBA" id="ARBA00022692"/>
    </source>
</evidence>
<evidence type="ECO:0000313" key="8">
    <source>
        <dbReference type="EMBL" id="NMF57383.1"/>
    </source>
</evidence>
<dbReference type="Pfam" id="PF03994">
    <property type="entry name" value="DUF350"/>
    <property type="match status" value="2"/>
</dbReference>
<comment type="subcellular location">
    <subcellularLocation>
        <location evidence="1">Cell membrane</location>
        <topology evidence="1">Multi-pass membrane protein</topology>
    </subcellularLocation>
</comment>
<feature type="transmembrane region" description="Helical" evidence="7">
    <location>
        <begin position="53"/>
        <end position="72"/>
    </location>
</feature>
<name>A0ABX1LML9_9CYAN</name>
<feature type="transmembrane region" description="Helical" evidence="7">
    <location>
        <begin position="153"/>
        <end position="180"/>
    </location>
</feature>
<evidence type="ECO:0000256" key="7">
    <source>
        <dbReference type="SAM" id="Phobius"/>
    </source>
</evidence>
<dbReference type="Proteomes" id="UP000738376">
    <property type="component" value="Unassembled WGS sequence"/>
</dbReference>
<evidence type="ECO:0000256" key="3">
    <source>
        <dbReference type="ARBA" id="ARBA00022475"/>
    </source>
</evidence>
<comment type="caution">
    <text evidence="8">The sequence shown here is derived from an EMBL/GenBank/DDBJ whole genome shotgun (WGS) entry which is preliminary data.</text>
</comment>
<keyword evidence="9" id="KW-1185">Reference proteome</keyword>
<proteinExistence type="inferred from homology"/>
<feature type="transmembrane region" description="Helical" evidence="7">
    <location>
        <begin position="84"/>
        <end position="104"/>
    </location>
</feature>
<reference evidence="8 9" key="1">
    <citation type="submission" date="2020-03" db="EMBL/GenBank/DDBJ databases">
        <title>Draft Genome Sequence of 2-Methylisoborneol Producing Pseudanabaena yagii Strain GIHE-NHR1 Isolated from North Han River in South Korea.</title>
        <authorList>
            <person name="Jeong J."/>
        </authorList>
    </citation>
    <scope>NUCLEOTIDE SEQUENCE [LARGE SCALE GENOMIC DNA]</scope>
    <source>
        <strain evidence="8 9">GIHE-NHR1</strain>
    </source>
</reference>
<keyword evidence="4 7" id="KW-0812">Transmembrane</keyword>
<organism evidence="8 9">
    <name type="scientific">Pseudanabaena yagii GIHE-NHR1</name>
    <dbReference type="NCBI Taxonomy" id="2722753"/>
    <lineage>
        <taxon>Bacteria</taxon>
        <taxon>Bacillati</taxon>
        <taxon>Cyanobacteriota</taxon>
        <taxon>Cyanophyceae</taxon>
        <taxon>Pseudanabaenales</taxon>
        <taxon>Pseudanabaenaceae</taxon>
        <taxon>Pseudanabaena</taxon>
        <taxon>Pseudanabaena yagii</taxon>
    </lineage>
</organism>
<dbReference type="PANTHER" id="PTHR40043">
    <property type="entry name" value="UPF0719 INNER MEMBRANE PROTEIN YJFL"/>
    <property type="match status" value="1"/>
</dbReference>
<sequence>MERVLQEIGRSPLIIAEITVGFILFWIGQFVYQKFFRRKLELNVELFVRDNSAVALALVGYYLGIAIALKSALTKSVLGWQNVIINLVLYGLLVIGLMWVGAIVCDRLILERCDSAREILEERNFGAAALESGCHIANGIIISSAMGGDSGTWLVGLVSYAIGLATLVIASFCYSAIAGYDVFKAIQEHNNPAAGVAFAGLLVAIGNVVHFAFLPEFENWGISFILYALAIPFGLLMLVAIRWVADLILVPGVKISDEIVRQEVPNLGAGLIEAFAYIAGSLLIAWSI</sequence>
<evidence type="ECO:0000256" key="2">
    <source>
        <dbReference type="ARBA" id="ARBA00005779"/>
    </source>
</evidence>
<protein>
    <submittedName>
        <fullName evidence="8">DUF350 domain-containing protein</fullName>
    </submittedName>
</protein>
<evidence type="ECO:0000256" key="5">
    <source>
        <dbReference type="ARBA" id="ARBA00022989"/>
    </source>
</evidence>
<feature type="transmembrane region" description="Helical" evidence="7">
    <location>
        <begin position="220"/>
        <end position="245"/>
    </location>
</feature>
<dbReference type="PANTHER" id="PTHR40043:SF1">
    <property type="entry name" value="UPF0719 INNER MEMBRANE PROTEIN YJFL"/>
    <property type="match status" value="1"/>
</dbReference>
<keyword evidence="5 7" id="KW-1133">Transmembrane helix</keyword>
<gene>
    <name evidence="8" type="ORF">HC246_04950</name>
</gene>
<dbReference type="EMBL" id="JAAVJL010000001">
    <property type="protein sequence ID" value="NMF57383.1"/>
    <property type="molecule type" value="Genomic_DNA"/>
</dbReference>
<feature type="transmembrane region" description="Helical" evidence="7">
    <location>
        <begin position="266"/>
        <end position="286"/>
    </location>
</feature>
<feature type="transmembrane region" description="Helical" evidence="7">
    <location>
        <begin position="192"/>
        <end position="214"/>
    </location>
</feature>
<evidence type="ECO:0000256" key="6">
    <source>
        <dbReference type="ARBA" id="ARBA00023136"/>
    </source>
</evidence>
<comment type="similarity">
    <text evidence="2">Belongs to the UPF0719 family.</text>
</comment>
<dbReference type="InterPro" id="IPR007140">
    <property type="entry name" value="DUF350"/>
</dbReference>
<evidence type="ECO:0000256" key="1">
    <source>
        <dbReference type="ARBA" id="ARBA00004651"/>
    </source>
</evidence>
<accession>A0ABX1LML9</accession>
<feature type="transmembrane region" description="Helical" evidence="7">
    <location>
        <begin position="12"/>
        <end position="32"/>
    </location>
</feature>